<accession>B4RA84</accession>
<evidence type="ECO:0000313" key="4">
    <source>
        <dbReference type="Proteomes" id="UP000001868"/>
    </source>
</evidence>
<organism evidence="3 4">
    <name type="scientific">Phenylobacterium zucineum (strain HLK1)</name>
    <dbReference type="NCBI Taxonomy" id="450851"/>
    <lineage>
        <taxon>Bacteria</taxon>
        <taxon>Pseudomonadati</taxon>
        <taxon>Pseudomonadota</taxon>
        <taxon>Alphaproteobacteria</taxon>
        <taxon>Caulobacterales</taxon>
        <taxon>Caulobacteraceae</taxon>
        <taxon>Phenylobacterium</taxon>
    </lineage>
</organism>
<keyword evidence="1" id="KW-0812">Transmembrane</keyword>
<feature type="transmembrane region" description="Helical" evidence="1">
    <location>
        <begin position="84"/>
        <end position="103"/>
    </location>
</feature>
<feature type="transmembrane region" description="Helical" evidence="1">
    <location>
        <begin position="54"/>
        <end position="72"/>
    </location>
</feature>
<dbReference type="HOGENOM" id="CLU_113754_1_1_5"/>
<evidence type="ECO:0000313" key="3">
    <source>
        <dbReference type="EMBL" id="ACG77891.1"/>
    </source>
</evidence>
<dbReference type="eggNOG" id="COG3544">
    <property type="taxonomic scope" value="Bacteria"/>
</dbReference>
<keyword evidence="1" id="KW-0472">Membrane</keyword>
<proteinExistence type="predicted"/>
<keyword evidence="1" id="KW-1133">Transmembrane helix</keyword>
<feature type="transmembrane region" description="Helical" evidence="1">
    <location>
        <begin position="20"/>
        <end position="42"/>
    </location>
</feature>
<evidence type="ECO:0000256" key="1">
    <source>
        <dbReference type="SAM" id="Phobius"/>
    </source>
</evidence>
<sequence length="165" mass="18695">MDESHGHVAAMSEKTMKHHYVMLAVNLGLSLLVMYLAMFAMIFSWGEFIQNINFLYMALVMWAPMAVIMLLTMRSMYMNRKLNVVLHVAFVAIFVLALIGIRAQGLVGDRQFVQSMIPHHSGALLMCKEAALKDAELRELCYGANGIMESQKREIAQMKAILKRL</sequence>
<dbReference type="AlphaFoldDB" id="B4RA84"/>
<evidence type="ECO:0000259" key="2">
    <source>
        <dbReference type="Pfam" id="PF03713"/>
    </source>
</evidence>
<protein>
    <recommendedName>
        <fullName evidence="2">DUF305 domain-containing protein</fullName>
    </recommendedName>
</protein>
<feature type="domain" description="DUF305" evidence="2">
    <location>
        <begin position="103"/>
        <end position="162"/>
    </location>
</feature>
<dbReference type="STRING" id="450851.PHZ_c1478"/>
<gene>
    <name evidence="3" type="ordered locus">PHZ_c1478</name>
</gene>
<dbReference type="KEGG" id="pzu:PHZ_c1478"/>
<dbReference type="EMBL" id="CP000747">
    <property type="protein sequence ID" value="ACG77891.1"/>
    <property type="molecule type" value="Genomic_DNA"/>
</dbReference>
<dbReference type="InterPro" id="IPR012347">
    <property type="entry name" value="Ferritin-like"/>
</dbReference>
<dbReference type="Pfam" id="PF03713">
    <property type="entry name" value="DUF305"/>
    <property type="match status" value="1"/>
</dbReference>
<dbReference type="InterPro" id="IPR005183">
    <property type="entry name" value="DUF305_CopM-like"/>
</dbReference>
<reference evidence="3 4" key="1">
    <citation type="journal article" date="2008" name="BMC Genomics">
        <title>Complete genome of Phenylobacterium zucineum - a novel facultative intracellular bacterium isolated from human erythroleukemia cell line K562.</title>
        <authorList>
            <person name="Luo Y."/>
            <person name="Xu X."/>
            <person name="Ding Z."/>
            <person name="Liu Z."/>
            <person name="Zhang B."/>
            <person name="Yan Z."/>
            <person name="Sun J."/>
            <person name="Hu S."/>
            <person name="Hu X."/>
        </authorList>
    </citation>
    <scope>NUCLEOTIDE SEQUENCE [LARGE SCALE GENOMIC DNA]</scope>
    <source>
        <strain evidence="3 4">HLK1</strain>
    </source>
</reference>
<name>B4RA84_PHEZH</name>
<dbReference type="Proteomes" id="UP000001868">
    <property type="component" value="Chromosome"/>
</dbReference>
<dbReference type="Gene3D" id="1.20.1260.10">
    <property type="match status" value="1"/>
</dbReference>
<keyword evidence="4" id="KW-1185">Reference proteome</keyword>